<organism evidence="1 2">
    <name type="scientific">Chryseobacterium pennae</name>
    <dbReference type="NCBI Taxonomy" id="2258962"/>
    <lineage>
        <taxon>Bacteria</taxon>
        <taxon>Pseudomonadati</taxon>
        <taxon>Bacteroidota</taxon>
        <taxon>Flavobacteriia</taxon>
        <taxon>Flavobacteriales</taxon>
        <taxon>Weeksellaceae</taxon>
        <taxon>Chryseobacterium group</taxon>
        <taxon>Chryseobacterium</taxon>
    </lineage>
</organism>
<keyword evidence="2" id="KW-1185">Reference proteome</keyword>
<evidence type="ECO:0000313" key="2">
    <source>
        <dbReference type="Proteomes" id="UP000256686"/>
    </source>
</evidence>
<name>A0A3D9C2I5_9FLAO</name>
<sequence length="103" mass="11917">MLFHLFSYKTDYSRLSTTVLNIFQSVQADSNLKCNKIYLKENNKTPIKCNSNYCSGFSLLFTASFPSFGFEKFLGKALGHRFVLYDDPPYCSFFNSIWIPPKI</sequence>
<accession>A0A3D9C2I5</accession>
<evidence type="ECO:0000313" key="1">
    <source>
        <dbReference type="EMBL" id="REC60065.1"/>
    </source>
</evidence>
<comment type="caution">
    <text evidence="1">The sequence shown here is derived from an EMBL/GenBank/DDBJ whole genome shotgun (WGS) entry which is preliminary data.</text>
</comment>
<dbReference type="Proteomes" id="UP000256686">
    <property type="component" value="Unassembled WGS sequence"/>
</dbReference>
<dbReference type="AlphaFoldDB" id="A0A3D9C2I5"/>
<reference evidence="2" key="1">
    <citation type="submission" date="2018-06" db="EMBL/GenBank/DDBJ databases">
        <authorList>
            <person name="Lum Nde A."/>
            <person name="Hugo C."/>
        </authorList>
    </citation>
    <scope>NUCLEOTIDE SEQUENCE [LARGE SCALE GENOMIC DNA]</scope>
    <source>
        <strain evidence="2">1_F178</strain>
    </source>
</reference>
<proteinExistence type="predicted"/>
<protein>
    <submittedName>
        <fullName evidence="1">Uncharacterized protein</fullName>
    </submittedName>
</protein>
<gene>
    <name evidence="1" type="ORF">DRF65_23025</name>
</gene>
<dbReference type="EMBL" id="QNVT01000029">
    <property type="protein sequence ID" value="REC60065.1"/>
    <property type="molecule type" value="Genomic_DNA"/>
</dbReference>